<organism evidence="2 3">
    <name type="scientific">Candidatus Gottesmanbacteria bacterium RIFOXYB1_FULL_47_11</name>
    <dbReference type="NCBI Taxonomy" id="1798401"/>
    <lineage>
        <taxon>Bacteria</taxon>
        <taxon>Candidatus Gottesmaniibacteriota</taxon>
    </lineage>
</organism>
<evidence type="ECO:0000256" key="1">
    <source>
        <dbReference type="SAM" id="MobiDB-lite"/>
    </source>
</evidence>
<name>A0A1F6BCG4_9BACT</name>
<evidence type="ECO:0000313" key="2">
    <source>
        <dbReference type="EMBL" id="OGG34615.1"/>
    </source>
</evidence>
<evidence type="ECO:0000313" key="3">
    <source>
        <dbReference type="Proteomes" id="UP000176186"/>
    </source>
</evidence>
<dbReference type="AlphaFoldDB" id="A0A1F6BCG4"/>
<feature type="compositionally biased region" description="Basic and acidic residues" evidence="1">
    <location>
        <begin position="14"/>
        <end position="26"/>
    </location>
</feature>
<accession>A0A1F6BCG4</accession>
<dbReference type="Proteomes" id="UP000176186">
    <property type="component" value="Unassembled WGS sequence"/>
</dbReference>
<reference evidence="2 3" key="1">
    <citation type="journal article" date="2016" name="Nat. Commun.">
        <title>Thousands of microbial genomes shed light on interconnected biogeochemical processes in an aquifer system.</title>
        <authorList>
            <person name="Anantharaman K."/>
            <person name="Brown C.T."/>
            <person name="Hug L.A."/>
            <person name="Sharon I."/>
            <person name="Castelle C.J."/>
            <person name="Probst A.J."/>
            <person name="Thomas B.C."/>
            <person name="Singh A."/>
            <person name="Wilkins M.J."/>
            <person name="Karaoz U."/>
            <person name="Brodie E.L."/>
            <person name="Williams K.H."/>
            <person name="Hubbard S.S."/>
            <person name="Banfield J.F."/>
        </authorList>
    </citation>
    <scope>NUCLEOTIDE SEQUENCE [LARGE SCALE GENOMIC DNA]</scope>
</reference>
<feature type="region of interest" description="Disordered" evidence="1">
    <location>
        <begin position="11"/>
        <end position="31"/>
    </location>
</feature>
<comment type="caution">
    <text evidence="2">The sequence shown here is derived from an EMBL/GenBank/DDBJ whole genome shotgun (WGS) entry which is preliminary data.</text>
</comment>
<protein>
    <submittedName>
        <fullName evidence="2">Uncharacterized protein</fullName>
    </submittedName>
</protein>
<dbReference type="EMBL" id="MFKE01000026">
    <property type="protein sequence ID" value="OGG34615.1"/>
    <property type="molecule type" value="Genomic_DNA"/>
</dbReference>
<gene>
    <name evidence="2" type="ORF">A2363_02935</name>
</gene>
<sequence length="303" mass="34946">MTSIGERLTQFGRRVLDTSRETERPAGPDMYIRNTPPFLTDLLEELRRSAGEKTPDVLSAAFSMSHEREFDRSYLITMMQRKSWYPGDPTGLGHLLIGRSHNPEETRTIFRQEERYIFNTLSRLPPVEYKKAIHVLHGANADWQTVLTLNRILQNTITRLRTQMNRGAMQTFYNSNQNALERLYADERRKRALATKHPEISPELLAASKPTIIYSEMNGKIYQEYLLPTMPKQNQEILQSLTDQRPPPIFLVLGKAGQPLVRAAAEATEGILKEQRDKLVEKYMRQSLERAAGEAVYRTWGIK</sequence>
<proteinExistence type="predicted"/>